<evidence type="ECO:0000313" key="1">
    <source>
        <dbReference type="EMBL" id="TRM67207.1"/>
    </source>
</evidence>
<evidence type="ECO:0000313" key="2">
    <source>
        <dbReference type="Proteomes" id="UP000320762"/>
    </source>
</evidence>
<accession>A0A550CQY8</accession>
<dbReference type="EMBL" id="VDMD01000003">
    <property type="protein sequence ID" value="TRM67207.1"/>
    <property type="molecule type" value="Genomic_DNA"/>
</dbReference>
<reference evidence="1 2" key="1">
    <citation type="journal article" date="2019" name="New Phytol.">
        <title>Comparative genomics reveals unique wood-decay strategies and fruiting body development in the Schizophyllaceae.</title>
        <authorList>
            <person name="Almasi E."/>
            <person name="Sahu N."/>
            <person name="Krizsan K."/>
            <person name="Balint B."/>
            <person name="Kovacs G.M."/>
            <person name="Kiss B."/>
            <person name="Cseklye J."/>
            <person name="Drula E."/>
            <person name="Henrissat B."/>
            <person name="Nagy I."/>
            <person name="Chovatia M."/>
            <person name="Adam C."/>
            <person name="LaButti K."/>
            <person name="Lipzen A."/>
            <person name="Riley R."/>
            <person name="Grigoriev I.V."/>
            <person name="Nagy L.G."/>
        </authorList>
    </citation>
    <scope>NUCLEOTIDE SEQUENCE [LARGE SCALE GENOMIC DNA]</scope>
    <source>
        <strain evidence="1 2">NL-1724</strain>
    </source>
</reference>
<organism evidence="1 2">
    <name type="scientific">Schizophyllum amplum</name>
    <dbReference type="NCBI Taxonomy" id="97359"/>
    <lineage>
        <taxon>Eukaryota</taxon>
        <taxon>Fungi</taxon>
        <taxon>Dikarya</taxon>
        <taxon>Basidiomycota</taxon>
        <taxon>Agaricomycotina</taxon>
        <taxon>Agaricomycetes</taxon>
        <taxon>Agaricomycetidae</taxon>
        <taxon>Agaricales</taxon>
        <taxon>Schizophyllaceae</taxon>
        <taxon>Schizophyllum</taxon>
    </lineage>
</organism>
<protein>
    <submittedName>
        <fullName evidence="1">Uncharacterized protein</fullName>
    </submittedName>
</protein>
<sequence length="168" mass="18768">MSIQLLQLTKLLLVPWSDNLPIVPLITPDAQVSRLSASSLSRSVQDHLQTPLRPSFPRSRVQNVHQVLHELSICSDICSIGGFLGVIYRRSGHVIRSLLRPGNIDYHDFNARLPTRLVTHWIVPILRRVMHIPQTPDHGQPPRPTVRGATLGVKRSHNTTGLGSLPML</sequence>
<comment type="caution">
    <text evidence="1">The sequence shown here is derived from an EMBL/GenBank/DDBJ whole genome shotgun (WGS) entry which is preliminary data.</text>
</comment>
<name>A0A550CQY8_9AGAR</name>
<dbReference type="AlphaFoldDB" id="A0A550CQY8"/>
<keyword evidence="2" id="KW-1185">Reference proteome</keyword>
<dbReference type="Proteomes" id="UP000320762">
    <property type="component" value="Unassembled WGS sequence"/>
</dbReference>
<proteinExistence type="predicted"/>
<gene>
    <name evidence="1" type="ORF">BD626DRAFT_485134</name>
</gene>